<dbReference type="EC" id="2.7.13.3" evidence="2"/>
<dbReference type="EMBL" id="CP021112">
    <property type="protein sequence ID" value="ARQ01682.1"/>
    <property type="molecule type" value="Genomic_DNA"/>
</dbReference>
<accession>A0A1W6ZWD1</accession>
<name>A0A1W6ZWD1_9HYPH</name>
<dbReference type="RefSeq" id="WP_086090073.1">
    <property type="nucleotide sequence ID" value="NZ_CP021112.1"/>
</dbReference>
<gene>
    <name evidence="8" type="ORF">CAK95_23170</name>
</gene>
<evidence type="ECO:0000256" key="6">
    <source>
        <dbReference type="ARBA" id="ARBA00022777"/>
    </source>
</evidence>
<dbReference type="Pfam" id="PF07568">
    <property type="entry name" value="HisKA_2"/>
    <property type="match status" value="1"/>
</dbReference>
<organism evidence="8 9">
    <name type="scientific">Pseudorhodoplanes sinuspersici</name>
    <dbReference type="NCBI Taxonomy" id="1235591"/>
    <lineage>
        <taxon>Bacteria</taxon>
        <taxon>Pseudomonadati</taxon>
        <taxon>Pseudomonadota</taxon>
        <taxon>Alphaproteobacteria</taxon>
        <taxon>Hyphomicrobiales</taxon>
        <taxon>Pseudorhodoplanes</taxon>
    </lineage>
</organism>
<dbReference type="Proteomes" id="UP000194137">
    <property type="component" value="Chromosome"/>
</dbReference>
<dbReference type="GO" id="GO:0005524">
    <property type="term" value="F:ATP binding"/>
    <property type="evidence" value="ECO:0007669"/>
    <property type="project" value="UniProtKB-KW"/>
</dbReference>
<dbReference type="InterPro" id="IPR011102">
    <property type="entry name" value="Sig_transdc_His_kinase_HWE"/>
</dbReference>
<evidence type="ECO:0000256" key="7">
    <source>
        <dbReference type="ARBA" id="ARBA00022840"/>
    </source>
</evidence>
<keyword evidence="5" id="KW-0547">Nucleotide-binding</keyword>
<sequence>MQWNFVAPQWFFLMESLLYLLPSKAQPLGVRYGVSAVLVAIGLGLFAAMQTQSNFIGLFILLPAIFLAGLMFDRGSAFFATGLAVAGVLWLLHPQWTSTLALPLILFTFVALAFGTLAEVLRKEMEKVVASEQSKTLLLQEVAHRTKNNLAMLSAMVRLQARSLGPETSNAMEKTSQRIQTMAEVYDHLMLREQTKTVDLKEYIGDIVRRLMVFGGDKSVAVRCELDEAYAHSEVAVPIAIIINELVTNSIKYGFPDDQPGQILITLHADHELVLSVSDNGVGMPGSEHVRKGVGSKVVELLAQQLNGALVYEDAQPGCRVVLRMPKPKL</sequence>
<evidence type="ECO:0000313" key="8">
    <source>
        <dbReference type="EMBL" id="ARQ01682.1"/>
    </source>
</evidence>
<keyword evidence="6" id="KW-0418">Kinase</keyword>
<evidence type="ECO:0000256" key="4">
    <source>
        <dbReference type="ARBA" id="ARBA00022679"/>
    </source>
</evidence>
<evidence type="ECO:0000256" key="3">
    <source>
        <dbReference type="ARBA" id="ARBA00022553"/>
    </source>
</evidence>
<dbReference type="InterPro" id="IPR011495">
    <property type="entry name" value="Sig_transdc_His_kin_sub2_dim/P"/>
</dbReference>
<dbReference type="PROSITE" id="PS50109">
    <property type="entry name" value="HIS_KIN"/>
    <property type="match status" value="1"/>
</dbReference>
<dbReference type="AlphaFoldDB" id="A0A1W6ZWD1"/>
<protein>
    <recommendedName>
        <fullName evidence="2">histidine kinase</fullName>
        <ecNumber evidence="2">2.7.13.3</ecNumber>
    </recommendedName>
</protein>
<dbReference type="InterPro" id="IPR005467">
    <property type="entry name" value="His_kinase_dom"/>
</dbReference>
<dbReference type="InterPro" id="IPR036890">
    <property type="entry name" value="HATPase_C_sf"/>
</dbReference>
<dbReference type="InterPro" id="IPR003594">
    <property type="entry name" value="HATPase_dom"/>
</dbReference>
<comment type="catalytic activity">
    <reaction evidence="1">
        <text>ATP + protein L-histidine = ADP + protein N-phospho-L-histidine.</text>
        <dbReference type="EC" id="2.7.13.3"/>
    </reaction>
</comment>
<proteinExistence type="predicted"/>
<dbReference type="SUPFAM" id="SSF55874">
    <property type="entry name" value="ATPase domain of HSP90 chaperone/DNA topoisomerase II/histidine kinase"/>
    <property type="match status" value="1"/>
</dbReference>
<keyword evidence="4" id="KW-0808">Transferase</keyword>
<evidence type="ECO:0000313" key="9">
    <source>
        <dbReference type="Proteomes" id="UP000194137"/>
    </source>
</evidence>
<keyword evidence="3" id="KW-0597">Phosphoprotein</keyword>
<dbReference type="Gene3D" id="3.30.450.20">
    <property type="entry name" value="PAS domain"/>
    <property type="match status" value="1"/>
</dbReference>
<dbReference type="SMART" id="SM00387">
    <property type="entry name" value="HATPase_c"/>
    <property type="match status" value="1"/>
</dbReference>
<dbReference type="GO" id="GO:0004673">
    <property type="term" value="F:protein histidine kinase activity"/>
    <property type="evidence" value="ECO:0007669"/>
    <property type="project" value="UniProtKB-EC"/>
</dbReference>
<evidence type="ECO:0000256" key="2">
    <source>
        <dbReference type="ARBA" id="ARBA00012438"/>
    </source>
</evidence>
<dbReference type="PANTHER" id="PTHR41523">
    <property type="entry name" value="TWO-COMPONENT SYSTEM SENSOR PROTEIN"/>
    <property type="match status" value="1"/>
</dbReference>
<keyword evidence="7" id="KW-0067">ATP-binding</keyword>
<dbReference type="KEGG" id="psin:CAK95_23170"/>
<evidence type="ECO:0000256" key="5">
    <source>
        <dbReference type="ARBA" id="ARBA00022741"/>
    </source>
</evidence>
<keyword evidence="9" id="KW-1185">Reference proteome</keyword>
<evidence type="ECO:0000256" key="1">
    <source>
        <dbReference type="ARBA" id="ARBA00000085"/>
    </source>
</evidence>
<dbReference type="SMART" id="SM00911">
    <property type="entry name" value="HWE_HK"/>
    <property type="match status" value="1"/>
</dbReference>
<dbReference type="PANTHER" id="PTHR41523:SF8">
    <property type="entry name" value="ETHYLENE RESPONSE SENSOR PROTEIN"/>
    <property type="match status" value="1"/>
</dbReference>
<dbReference type="Gene3D" id="3.30.565.10">
    <property type="entry name" value="Histidine kinase-like ATPase, C-terminal domain"/>
    <property type="match status" value="1"/>
</dbReference>
<dbReference type="STRING" id="1235591.CAK95_23170"/>
<dbReference type="Pfam" id="PF02518">
    <property type="entry name" value="HATPase_c"/>
    <property type="match status" value="1"/>
</dbReference>
<reference evidence="8 9" key="1">
    <citation type="submission" date="2017-05" db="EMBL/GenBank/DDBJ databases">
        <title>Full genome sequence of Pseudorhodoplanes sinuspersici.</title>
        <authorList>
            <person name="Dastgheib S.M.M."/>
            <person name="Shavandi M."/>
            <person name="Tirandaz H."/>
        </authorList>
    </citation>
    <scope>NUCLEOTIDE SEQUENCE [LARGE SCALE GENOMIC DNA]</scope>
    <source>
        <strain evidence="8 9">RIPI110</strain>
    </source>
</reference>